<dbReference type="Proteomes" id="UP000277007">
    <property type="component" value="Unassembled WGS sequence"/>
</dbReference>
<keyword evidence="1" id="KW-0472">Membrane</keyword>
<dbReference type="RefSeq" id="WP_126617052.1">
    <property type="nucleotide sequence ID" value="NZ_JBHUCY010000009.1"/>
</dbReference>
<comment type="caution">
    <text evidence="2">The sequence shown here is derived from an EMBL/GenBank/DDBJ whole genome shotgun (WGS) entry which is preliminary data.</text>
</comment>
<evidence type="ECO:0000256" key="1">
    <source>
        <dbReference type="SAM" id="Phobius"/>
    </source>
</evidence>
<dbReference type="EMBL" id="RXMA01000014">
    <property type="protein sequence ID" value="RTR18655.1"/>
    <property type="molecule type" value="Genomic_DNA"/>
</dbReference>
<name>A0A431VFM0_9PROT</name>
<proteinExistence type="predicted"/>
<gene>
    <name evidence="2" type="ORF">EJ903_15585</name>
</gene>
<feature type="transmembrane region" description="Helical" evidence="1">
    <location>
        <begin position="55"/>
        <end position="74"/>
    </location>
</feature>
<protein>
    <submittedName>
        <fullName evidence="2">Uncharacterized protein</fullName>
    </submittedName>
</protein>
<organism evidence="2 3">
    <name type="scientific">Azospirillum griseum</name>
    <dbReference type="NCBI Taxonomy" id="2496639"/>
    <lineage>
        <taxon>Bacteria</taxon>
        <taxon>Pseudomonadati</taxon>
        <taxon>Pseudomonadota</taxon>
        <taxon>Alphaproteobacteria</taxon>
        <taxon>Rhodospirillales</taxon>
        <taxon>Azospirillaceae</taxon>
        <taxon>Azospirillum</taxon>
    </lineage>
</organism>
<keyword evidence="1" id="KW-1133">Transmembrane helix</keyword>
<evidence type="ECO:0000313" key="2">
    <source>
        <dbReference type="EMBL" id="RTR18655.1"/>
    </source>
</evidence>
<reference evidence="2 3" key="1">
    <citation type="submission" date="2018-12" db="EMBL/GenBank/DDBJ databases">
        <authorList>
            <person name="Yang Y."/>
        </authorList>
    </citation>
    <scope>NUCLEOTIDE SEQUENCE [LARGE SCALE GENOMIC DNA]</scope>
    <source>
        <strain evidence="2 3">L-25-5w-1</strain>
    </source>
</reference>
<sequence>MHRTSELDLLTLASLMPTPDGILLLAANAGGATDGQDGALFRDRADDADLDMTDLAMLISFASLLLGLLALLPASL</sequence>
<dbReference type="AlphaFoldDB" id="A0A431VFM0"/>
<accession>A0A431VFM0</accession>
<keyword evidence="1" id="KW-0812">Transmembrane</keyword>
<keyword evidence="3" id="KW-1185">Reference proteome</keyword>
<evidence type="ECO:0000313" key="3">
    <source>
        <dbReference type="Proteomes" id="UP000277007"/>
    </source>
</evidence>